<feature type="compositionally biased region" description="Low complexity" evidence="1">
    <location>
        <begin position="42"/>
        <end position="60"/>
    </location>
</feature>
<sequence length="70" mass="8379">MFHARFERENSEPTNKMANHPEDYVLQLSESEVRRTFRRVKASSAHHCSSRSSQCSSKRQPLCRYPRRQR</sequence>
<name>A0A0E9W957_ANGAN</name>
<protein>
    <submittedName>
        <fullName evidence="2">Uncharacterized protein</fullName>
    </submittedName>
</protein>
<reference evidence="2" key="1">
    <citation type="submission" date="2014-11" db="EMBL/GenBank/DDBJ databases">
        <authorList>
            <person name="Amaro Gonzalez C."/>
        </authorList>
    </citation>
    <scope>NUCLEOTIDE SEQUENCE</scope>
</reference>
<feature type="region of interest" description="Disordered" evidence="1">
    <location>
        <begin position="1"/>
        <end position="22"/>
    </location>
</feature>
<dbReference type="AlphaFoldDB" id="A0A0E9W957"/>
<feature type="region of interest" description="Disordered" evidence="1">
    <location>
        <begin position="42"/>
        <end position="70"/>
    </location>
</feature>
<feature type="compositionally biased region" description="Basic and acidic residues" evidence="1">
    <location>
        <begin position="1"/>
        <end position="11"/>
    </location>
</feature>
<organism evidence="2">
    <name type="scientific">Anguilla anguilla</name>
    <name type="common">European freshwater eel</name>
    <name type="synonym">Muraena anguilla</name>
    <dbReference type="NCBI Taxonomy" id="7936"/>
    <lineage>
        <taxon>Eukaryota</taxon>
        <taxon>Metazoa</taxon>
        <taxon>Chordata</taxon>
        <taxon>Craniata</taxon>
        <taxon>Vertebrata</taxon>
        <taxon>Euteleostomi</taxon>
        <taxon>Actinopterygii</taxon>
        <taxon>Neopterygii</taxon>
        <taxon>Teleostei</taxon>
        <taxon>Anguilliformes</taxon>
        <taxon>Anguillidae</taxon>
        <taxon>Anguilla</taxon>
    </lineage>
</organism>
<dbReference type="EMBL" id="GBXM01022457">
    <property type="protein sequence ID" value="JAH86120.1"/>
    <property type="molecule type" value="Transcribed_RNA"/>
</dbReference>
<evidence type="ECO:0000256" key="1">
    <source>
        <dbReference type="SAM" id="MobiDB-lite"/>
    </source>
</evidence>
<evidence type="ECO:0000313" key="2">
    <source>
        <dbReference type="EMBL" id="JAH86120.1"/>
    </source>
</evidence>
<reference evidence="2" key="2">
    <citation type="journal article" date="2015" name="Fish Shellfish Immunol.">
        <title>Early steps in the European eel (Anguilla anguilla)-Vibrio vulnificus interaction in the gills: Role of the RtxA13 toxin.</title>
        <authorList>
            <person name="Callol A."/>
            <person name="Pajuelo D."/>
            <person name="Ebbesson L."/>
            <person name="Teles M."/>
            <person name="MacKenzie S."/>
            <person name="Amaro C."/>
        </authorList>
    </citation>
    <scope>NUCLEOTIDE SEQUENCE</scope>
</reference>
<accession>A0A0E9W957</accession>
<proteinExistence type="predicted"/>